<feature type="signal peptide" evidence="5">
    <location>
        <begin position="1"/>
        <end position="19"/>
    </location>
</feature>
<dbReference type="Gene3D" id="3.30.1120.10">
    <property type="match status" value="1"/>
</dbReference>
<proteinExistence type="inferred from homology"/>
<feature type="chain" id="PRO_5045104402" evidence="5">
    <location>
        <begin position="20"/>
        <end position="432"/>
    </location>
</feature>
<dbReference type="PANTHER" id="PTHR42693:SF53">
    <property type="entry name" value="ENDO-4-O-SULFATASE"/>
    <property type="match status" value="1"/>
</dbReference>
<reference evidence="8" key="1">
    <citation type="journal article" date="2019" name="Int. J. Syst. Evol. Microbiol.">
        <title>The Global Catalogue of Microorganisms (GCM) 10K type strain sequencing project: providing services to taxonomists for standard genome sequencing and annotation.</title>
        <authorList>
            <consortium name="The Broad Institute Genomics Platform"/>
            <consortium name="The Broad Institute Genome Sequencing Center for Infectious Disease"/>
            <person name="Wu L."/>
            <person name="Ma J."/>
        </authorList>
    </citation>
    <scope>NUCLEOTIDE SEQUENCE [LARGE SCALE GENOMIC DNA]</scope>
    <source>
        <strain evidence="8">CCUG 57942</strain>
    </source>
</reference>
<keyword evidence="8" id="KW-1185">Reference proteome</keyword>
<evidence type="ECO:0000313" key="7">
    <source>
        <dbReference type="EMBL" id="MFD2160336.1"/>
    </source>
</evidence>
<organism evidence="7 8">
    <name type="scientific">Rubritalea tangerina</name>
    <dbReference type="NCBI Taxonomy" id="430798"/>
    <lineage>
        <taxon>Bacteria</taxon>
        <taxon>Pseudomonadati</taxon>
        <taxon>Verrucomicrobiota</taxon>
        <taxon>Verrucomicrobiia</taxon>
        <taxon>Verrucomicrobiales</taxon>
        <taxon>Rubritaleaceae</taxon>
        <taxon>Rubritalea</taxon>
    </lineage>
</organism>
<dbReference type="Gene3D" id="3.40.720.10">
    <property type="entry name" value="Alkaline Phosphatase, subunit A"/>
    <property type="match status" value="1"/>
</dbReference>
<evidence type="ECO:0000259" key="6">
    <source>
        <dbReference type="Pfam" id="PF00884"/>
    </source>
</evidence>
<feature type="domain" description="Sulfatase N-terminal" evidence="6">
    <location>
        <begin position="23"/>
        <end position="335"/>
    </location>
</feature>
<dbReference type="Proteomes" id="UP001597389">
    <property type="component" value="Unassembled WGS sequence"/>
</dbReference>
<dbReference type="PROSITE" id="PS00523">
    <property type="entry name" value="SULFATASE_1"/>
    <property type="match status" value="1"/>
</dbReference>
<dbReference type="InterPro" id="IPR024607">
    <property type="entry name" value="Sulfatase_CS"/>
</dbReference>
<name>A0ABW4ZFN8_9BACT</name>
<accession>A0ABW4ZFN8</accession>
<dbReference type="EMBL" id="JBHUJB010000076">
    <property type="protein sequence ID" value="MFD2160336.1"/>
    <property type="molecule type" value="Genomic_DNA"/>
</dbReference>
<keyword evidence="4" id="KW-0106">Calcium</keyword>
<evidence type="ECO:0000256" key="3">
    <source>
        <dbReference type="ARBA" id="ARBA00022801"/>
    </source>
</evidence>
<dbReference type="RefSeq" id="WP_377088384.1">
    <property type="nucleotide sequence ID" value="NZ_JBHSJL010000014.1"/>
</dbReference>
<evidence type="ECO:0000256" key="2">
    <source>
        <dbReference type="ARBA" id="ARBA00022723"/>
    </source>
</evidence>
<evidence type="ECO:0000313" key="8">
    <source>
        <dbReference type="Proteomes" id="UP001597389"/>
    </source>
</evidence>
<dbReference type="Pfam" id="PF00884">
    <property type="entry name" value="Sulfatase"/>
    <property type="match status" value="1"/>
</dbReference>
<keyword evidence="5" id="KW-0732">Signal</keyword>
<evidence type="ECO:0000256" key="1">
    <source>
        <dbReference type="ARBA" id="ARBA00008779"/>
    </source>
</evidence>
<evidence type="ECO:0000256" key="5">
    <source>
        <dbReference type="SAM" id="SignalP"/>
    </source>
</evidence>
<comment type="caution">
    <text evidence="7">The sequence shown here is derived from an EMBL/GenBank/DDBJ whole genome shotgun (WGS) entry which is preliminary data.</text>
</comment>
<protein>
    <submittedName>
        <fullName evidence="7">Sulfatase</fullName>
    </submittedName>
</protein>
<gene>
    <name evidence="7" type="ORF">ACFSW8_15640</name>
</gene>
<comment type="similarity">
    <text evidence="1">Belongs to the sulfatase family.</text>
</comment>
<dbReference type="InterPro" id="IPR000917">
    <property type="entry name" value="Sulfatase_N"/>
</dbReference>
<keyword evidence="3" id="KW-0378">Hydrolase</keyword>
<evidence type="ECO:0000256" key="4">
    <source>
        <dbReference type="ARBA" id="ARBA00022837"/>
    </source>
</evidence>
<dbReference type="InterPro" id="IPR017850">
    <property type="entry name" value="Alkaline_phosphatase_core_sf"/>
</dbReference>
<keyword evidence="2" id="KW-0479">Metal-binding</keyword>
<dbReference type="PANTHER" id="PTHR42693">
    <property type="entry name" value="ARYLSULFATASE FAMILY MEMBER"/>
    <property type="match status" value="1"/>
</dbReference>
<dbReference type="InterPro" id="IPR050738">
    <property type="entry name" value="Sulfatase"/>
</dbReference>
<sequence>MILSRLLSICLLSLTSLQAAQKPNIVLIMADDLGYGGIGCYGAKQTHTPNLDALAATGVRCTDFHSNGAVCSPTRAALFTGRYQQRCGITGVVTAKNHRDTGLALDEVTFAEELKKQGYTTALFGKWHIGYPKHLHPIHQGFDHFTGFVSGNVDYHRFIDQEGFYDWWKQDQPHQETGYLTDLISKKAVDFISNHKDTPFCLVLTHGAPHYPIQGRNSPGFREIGKARTGTKLPGDPKSIYREMIEVMDEGIGNVVAQLDAHKLRENTLIIFCSDNGPASLGSSGGLRGKKGQIYEGGHRVCGIFNWIGSLPAGSTCHTPILTMDLFPTFLAMAQAQPTTKLDGINVLPILQSDAQEKRDPLFWQIKQNIAVRDGHWKLILNAKTEKSELYNLNKDIKESNNCISDHPEIAKKLESLARNWIKEMQPYPKKS</sequence>
<dbReference type="SUPFAM" id="SSF53649">
    <property type="entry name" value="Alkaline phosphatase-like"/>
    <property type="match status" value="1"/>
</dbReference>